<dbReference type="GO" id="GO:0016020">
    <property type="term" value="C:membrane"/>
    <property type="evidence" value="ECO:0007669"/>
    <property type="project" value="TreeGrafter"/>
</dbReference>
<accession>A0AAD1ZVY2</accession>
<dbReference type="GO" id="GO:0070536">
    <property type="term" value="P:protein K63-linked deubiquitination"/>
    <property type="evidence" value="ECO:0007669"/>
    <property type="project" value="TreeGrafter"/>
</dbReference>
<protein>
    <submittedName>
        <fullName evidence="1">Uncharacterized protein</fullName>
    </submittedName>
</protein>
<organism evidence="1 2">
    <name type="scientific">Fraxinus pennsylvanica</name>
    <dbReference type="NCBI Taxonomy" id="56036"/>
    <lineage>
        <taxon>Eukaryota</taxon>
        <taxon>Viridiplantae</taxon>
        <taxon>Streptophyta</taxon>
        <taxon>Embryophyta</taxon>
        <taxon>Tracheophyta</taxon>
        <taxon>Spermatophyta</taxon>
        <taxon>Magnoliopsida</taxon>
        <taxon>eudicotyledons</taxon>
        <taxon>Gunneridae</taxon>
        <taxon>Pentapetalae</taxon>
        <taxon>asterids</taxon>
        <taxon>lamiids</taxon>
        <taxon>Lamiales</taxon>
        <taxon>Oleaceae</taxon>
        <taxon>Oleeae</taxon>
        <taxon>Fraxinus</taxon>
    </lineage>
</organism>
<keyword evidence="2" id="KW-1185">Reference proteome</keyword>
<proteinExistence type="predicted"/>
<dbReference type="GO" id="GO:0005768">
    <property type="term" value="C:endosome"/>
    <property type="evidence" value="ECO:0007669"/>
    <property type="project" value="TreeGrafter"/>
</dbReference>
<gene>
    <name evidence="1" type="ORF">FPE_LOCUS24210</name>
</gene>
<sequence>MESVLSLDYGRWLNSSEDPGSLAKEIMNENYQFENIRHLHHLLFLHKCSQSFFLSLHQGLLNQGQDHHFLRMGCPVSIHTKIFTLSCQPLNEEEFFEVQDKRSPFQLGWIHVMLPEAIAIVMAPTGTSR</sequence>
<dbReference type="AlphaFoldDB" id="A0AAD1ZVY2"/>
<dbReference type="EMBL" id="OU503050">
    <property type="protein sequence ID" value="CAI9776780.1"/>
    <property type="molecule type" value="Genomic_DNA"/>
</dbReference>
<dbReference type="Proteomes" id="UP000834106">
    <property type="component" value="Chromosome 15"/>
</dbReference>
<reference evidence="1" key="1">
    <citation type="submission" date="2023-05" db="EMBL/GenBank/DDBJ databases">
        <authorList>
            <person name="Huff M."/>
        </authorList>
    </citation>
    <scope>NUCLEOTIDE SEQUENCE</scope>
</reference>
<evidence type="ECO:0000313" key="1">
    <source>
        <dbReference type="EMBL" id="CAI9776780.1"/>
    </source>
</evidence>
<evidence type="ECO:0000313" key="2">
    <source>
        <dbReference type="Proteomes" id="UP000834106"/>
    </source>
</evidence>
<dbReference type="PANTHER" id="PTHR12947:SF13">
    <property type="entry name" value="FI19924P1"/>
    <property type="match status" value="1"/>
</dbReference>
<name>A0AAD1ZVY2_9LAMI</name>
<dbReference type="PANTHER" id="PTHR12947">
    <property type="entry name" value="AMSH-LIKE PROTEASE"/>
    <property type="match status" value="1"/>
</dbReference>